<evidence type="ECO:0000313" key="2">
    <source>
        <dbReference type="EMBL" id="CAG7615513.1"/>
    </source>
</evidence>
<sequence length="292" mass="32522">MTNTLLRTAVILLMLLTAIACSKGQTNPPNSGAASTAENPQRVQAAYRPDLFPEQAVIPFAESVEQPLEPGTPSGDAKLVRSFTLPNCEAEIVVYSGDGDTPFTNLTGYLKGAKSEWKRLGRLSASNGDEEDWITPLHFINGEMSGAVINIPFGNIGAKKGLVVYHHDTDSWNIIDFQGHNAISTDLDDDGFPEWVGNQKDWVPPALEIHRWVPEQGRFESAVLQWESSLFPDTVNETPSYSSLFMEDGIRFIEIGNDDAYAFFIFDQGLLKQYKPSDTRSRVLEMQWARRH</sequence>
<feature type="chain" id="PRO_5046260093" evidence="1">
    <location>
        <begin position="23"/>
        <end position="292"/>
    </location>
</feature>
<keyword evidence="3" id="KW-1185">Reference proteome</keyword>
<name>A0ABM8VA50_9BACL</name>
<keyword evidence="1" id="KW-0732">Signal</keyword>
<dbReference type="RefSeq" id="WP_218096565.1">
    <property type="nucleotide sequence ID" value="NZ_CAJVCE010000001.1"/>
</dbReference>
<organism evidence="2 3">
    <name type="scientific">Paenibacillus allorhizosphaerae</name>
    <dbReference type="NCBI Taxonomy" id="2849866"/>
    <lineage>
        <taxon>Bacteria</taxon>
        <taxon>Bacillati</taxon>
        <taxon>Bacillota</taxon>
        <taxon>Bacilli</taxon>
        <taxon>Bacillales</taxon>
        <taxon>Paenibacillaceae</taxon>
        <taxon>Paenibacillus</taxon>
    </lineage>
</organism>
<proteinExistence type="predicted"/>
<accession>A0ABM8VA50</accession>
<evidence type="ECO:0000313" key="3">
    <source>
        <dbReference type="Proteomes" id="UP000730618"/>
    </source>
</evidence>
<reference evidence="2 3" key="1">
    <citation type="submission" date="2021-06" db="EMBL/GenBank/DDBJ databases">
        <authorList>
            <person name="Criscuolo A."/>
        </authorList>
    </citation>
    <scope>NUCLEOTIDE SEQUENCE [LARGE SCALE GENOMIC DNA]</scope>
    <source>
        <strain evidence="3">CIP 111802</strain>
    </source>
</reference>
<evidence type="ECO:0000256" key="1">
    <source>
        <dbReference type="SAM" id="SignalP"/>
    </source>
</evidence>
<gene>
    <name evidence="2" type="ORF">PAECIP111802_00177</name>
</gene>
<comment type="caution">
    <text evidence="2">The sequence shown here is derived from an EMBL/GenBank/DDBJ whole genome shotgun (WGS) entry which is preliminary data.</text>
</comment>
<dbReference type="EMBL" id="CAJVCE010000001">
    <property type="protein sequence ID" value="CAG7615513.1"/>
    <property type="molecule type" value="Genomic_DNA"/>
</dbReference>
<protein>
    <submittedName>
        <fullName evidence="2">Uncharacterized protein</fullName>
    </submittedName>
</protein>
<dbReference type="PROSITE" id="PS51257">
    <property type="entry name" value="PROKAR_LIPOPROTEIN"/>
    <property type="match status" value="1"/>
</dbReference>
<feature type="signal peptide" evidence="1">
    <location>
        <begin position="1"/>
        <end position="22"/>
    </location>
</feature>
<dbReference type="Proteomes" id="UP000730618">
    <property type="component" value="Unassembled WGS sequence"/>
</dbReference>